<feature type="non-terminal residue" evidence="1">
    <location>
        <position position="1"/>
    </location>
</feature>
<sequence length="31" mass="3427">HWRTPPLLEEQTTLELGLGAAVHAIPNFMPS</sequence>
<comment type="caution">
    <text evidence="1">The sequence shown here is derived from an EMBL/GenBank/DDBJ whole genome shotgun (WGS) entry which is preliminary data.</text>
</comment>
<reference evidence="1" key="1">
    <citation type="journal article" date="2014" name="Front. Microbiol.">
        <title>High frequency of phylogenetically diverse reductive dehalogenase-homologous genes in deep subseafloor sedimentary metagenomes.</title>
        <authorList>
            <person name="Kawai M."/>
            <person name="Futagami T."/>
            <person name="Toyoda A."/>
            <person name="Takaki Y."/>
            <person name="Nishi S."/>
            <person name="Hori S."/>
            <person name="Arai W."/>
            <person name="Tsubouchi T."/>
            <person name="Morono Y."/>
            <person name="Uchiyama I."/>
            <person name="Ito T."/>
            <person name="Fujiyama A."/>
            <person name="Inagaki F."/>
            <person name="Takami H."/>
        </authorList>
    </citation>
    <scope>NUCLEOTIDE SEQUENCE</scope>
    <source>
        <strain evidence="1">Expedition CK06-06</strain>
    </source>
</reference>
<gene>
    <name evidence="1" type="ORF">S01H1_67189</name>
</gene>
<dbReference type="AlphaFoldDB" id="X0XIZ0"/>
<proteinExistence type="predicted"/>
<accession>X0XIZ0</accession>
<protein>
    <submittedName>
        <fullName evidence="1">Uncharacterized protein</fullName>
    </submittedName>
</protein>
<dbReference type="EMBL" id="BARS01044480">
    <property type="protein sequence ID" value="GAG36618.1"/>
    <property type="molecule type" value="Genomic_DNA"/>
</dbReference>
<organism evidence="1">
    <name type="scientific">marine sediment metagenome</name>
    <dbReference type="NCBI Taxonomy" id="412755"/>
    <lineage>
        <taxon>unclassified sequences</taxon>
        <taxon>metagenomes</taxon>
        <taxon>ecological metagenomes</taxon>
    </lineage>
</organism>
<name>X0XIZ0_9ZZZZ</name>
<evidence type="ECO:0000313" key="1">
    <source>
        <dbReference type="EMBL" id="GAG36618.1"/>
    </source>
</evidence>